<sequence length="186" mass="19584">MSNSTSPQQPPFPVSLPGGERTQAPPVRWAPRRAGHGTCAGRELRPSPCRCVGGLGAGARPGAGGSRSPRPRRVGDPGSRRGRPRSERRTGLRGGLGRRPGRGLGGEAGCPQCGSSPEAVFLDLRERGGWRRPGAPGLAGRTRARTAVCDVDAKPVTLALARGRRWLLETWVVKPEGPGLKASARR</sequence>
<gene>
    <name evidence="2" type="ORF">J1605_014126</name>
</gene>
<name>A0AB34GDV1_ESCRO</name>
<organism evidence="2 3">
    <name type="scientific">Eschrichtius robustus</name>
    <name type="common">California gray whale</name>
    <name type="synonym">Eschrichtius gibbosus</name>
    <dbReference type="NCBI Taxonomy" id="9764"/>
    <lineage>
        <taxon>Eukaryota</taxon>
        <taxon>Metazoa</taxon>
        <taxon>Chordata</taxon>
        <taxon>Craniata</taxon>
        <taxon>Vertebrata</taxon>
        <taxon>Euteleostomi</taxon>
        <taxon>Mammalia</taxon>
        <taxon>Eutheria</taxon>
        <taxon>Laurasiatheria</taxon>
        <taxon>Artiodactyla</taxon>
        <taxon>Whippomorpha</taxon>
        <taxon>Cetacea</taxon>
        <taxon>Mysticeti</taxon>
        <taxon>Eschrichtiidae</taxon>
        <taxon>Eschrichtius</taxon>
    </lineage>
</organism>
<evidence type="ECO:0000313" key="3">
    <source>
        <dbReference type="Proteomes" id="UP001159641"/>
    </source>
</evidence>
<dbReference type="EMBL" id="JAIQCJ010002285">
    <property type="protein sequence ID" value="KAJ8777869.1"/>
    <property type="molecule type" value="Genomic_DNA"/>
</dbReference>
<feature type="compositionally biased region" description="Gly residues" evidence="1">
    <location>
        <begin position="53"/>
        <end position="65"/>
    </location>
</feature>
<accession>A0AB34GDV1</accession>
<feature type="compositionally biased region" description="Gly residues" evidence="1">
    <location>
        <begin position="92"/>
        <end position="108"/>
    </location>
</feature>
<proteinExistence type="predicted"/>
<protein>
    <submittedName>
        <fullName evidence="2">Uncharacterized protein</fullName>
    </submittedName>
</protein>
<comment type="caution">
    <text evidence="2">The sequence shown here is derived from an EMBL/GenBank/DDBJ whole genome shotgun (WGS) entry which is preliminary data.</text>
</comment>
<keyword evidence="3" id="KW-1185">Reference proteome</keyword>
<feature type="compositionally biased region" description="Basic and acidic residues" evidence="1">
    <location>
        <begin position="73"/>
        <end position="90"/>
    </location>
</feature>
<dbReference type="AlphaFoldDB" id="A0AB34GDV1"/>
<dbReference type="Proteomes" id="UP001159641">
    <property type="component" value="Unassembled WGS sequence"/>
</dbReference>
<reference evidence="2 3" key="1">
    <citation type="submission" date="2022-11" db="EMBL/GenBank/DDBJ databases">
        <title>Whole genome sequence of Eschrichtius robustus ER-17-0199.</title>
        <authorList>
            <person name="Bruniche-Olsen A."/>
            <person name="Black A.N."/>
            <person name="Fields C.J."/>
            <person name="Walden K."/>
            <person name="Dewoody J.A."/>
        </authorList>
    </citation>
    <scope>NUCLEOTIDE SEQUENCE [LARGE SCALE GENOMIC DNA]</scope>
    <source>
        <strain evidence="2">ER-17-0199</strain>
        <tissue evidence="2">Blubber</tissue>
    </source>
</reference>
<evidence type="ECO:0000256" key="1">
    <source>
        <dbReference type="SAM" id="MobiDB-lite"/>
    </source>
</evidence>
<feature type="region of interest" description="Disordered" evidence="1">
    <location>
        <begin position="1"/>
        <end position="111"/>
    </location>
</feature>
<evidence type="ECO:0000313" key="2">
    <source>
        <dbReference type="EMBL" id="KAJ8777869.1"/>
    </source>
</evidence>